<evidence type="ECO:0000313" key="1">
    <source>
        <dbReference type="EMBL" id="JAH22770.1"/>
    </source>
</evidence>
<organism evidence="1">
    <name type="scientific">Anguilla anguilla</name>
    <name type="common">European freshwater eel</name>
    <name type="synonym">Muraena anguilla</name>
    <dbReference type="NCBI Taxonomy" id="7936"/>
    <lineage>
        <taxon>Eukaryota</taxon>
        <taxon>Metazoa</taxon>
        <taxon>Chordata</taxon>
        <taxon>Craniata</taxon>
        <taxon>Vertebrata</taxon>
        <taxon>Euteleostomi</taxon>
        <taxon>Actinopterygii</taxon>
        <taxon>Neopterygii</taxon>
        <taxon>Teleostei</taxon>
        <taxon>Anguilliformes</taxon>
        <taxon>Anguillidae</taxon>
        <taxon>Anguilla</taxon>
    </lineage>
</organism>
<reference evidence="1" key="2">
    <citation type="journal article" date="2015" name="Fish Shellfish Immunol.">
        <title>Early steps in the European eel (Anguilla anguilla)-Vibrio vulnificus interaction in the gills: Role of the RtxA13 toxin.</title>
        <authorList>
            <person name="Callol A."/>
            <person name="Pajuelo D."/>
            <person name="Ebbesson L."/>
            <person name="Teles M."/>
            <person name="MacKenzie S."/>
            <person name="Amaro C."/>
        </authorList>
    </citation>
    <scope>NUCLEOTIDE SEQUENCE</scope>
</reference>
<dbReference type="AlphaFoldDB" id="A0A0E9R2U3"/>
<name>A0A0E9R2U3_ANGAN</name>
<dbReference type="EMBL" id="GBXM01085807">
    <property type="protein sequence ID" value="JAH22770.1"/>
    <property type="molecule type" value="Transcribed_RNA"/>
</dbReference>
<proteinExistence type="predicted"/>
<reference evidence="1" key="1">
    <citation type="submission" date="2014-11" db="EMBL/GenBank/DDBJ databases">
        <authorList>
            <person name="Amaro Gonzalez C."/>
        </authorList>
    </citation>
    <scope>NUCLEOTIDE SEQUENCE</scope>
</reference>
<sequence length="27" mass="2912">METLKGAVTTERAGPKMQIVNTSALQH</sequence>
<protein>
    <submittedName>
        <fullName evidence="1">Uncharacterized protein</fullName>
    </submittedName>
</protein>
<accession>A0A0E9R2U3</accession>